<dbReference type="GO" id="GO:0006355">
    <property type="term" value="P:regulation of DNA-templated transcription"/>
    <property type="evidence" value="ECO:0007669"/>
    <property type="project" value="InterPro"/>
</dbReference>
<dbReference type="InterPro" id="IPR050169">
    <property type="entry name" value="Krueppel_C2H2_ZnF"/>
</dbReference>
<proteinExistence type="predicted"/>
<dbReference type="EMBL" id="CALSGD010000158">
    <property type="protein sequence ID" value="CAH6776963.1"/>
    <property type="molecule type" value="Genomic_DNA"/>
</dbReference>
<evidence type="ECO:0000259" key="1">
    <source>
        <dbReference type="PROSITE" id="PS50805"/>
    </source>
</evidence>
<dbReference type="SUPFAM" id="SSF109640">
    <property type="entry name" value="KRAB domain (Kruppel-associated box)"/>
    <property type="match status" value="1"/>
</dbReference>
<organism evidence="2 3">
    <name type="scientific">Phodopus roborovskii</name>
    <name type="common">Roborovski's desert hamster</name>
    <name type="synonym">Cricetulus roborovskii</name>
    <dbReference type="NCBI Taxonomy" id="109678"/>
    <lineage>
        <taxon>Eukaryota</taxon>
        <taxon>Metazoa</taxon>
        <taxon>Chordata</taxon>
        <taxon>Craniata</taxon>
        <taxon>Vertebrata</taxon>
        <taxon>Euteleostomi</taxon>
        <taxon>Mammalia</taxon>
        <taxon>Eutheria</taxon>
        <taxon>Euarchontoglires</taxon>
        <taxon>Glires</taxon>
        <taxon>Rodentia</taxon>
        <taxon>Myomorpha</taxon>
        <taxon>Muroidea</taxon>
        <taxon>Cricetidae</taxon>
        <taxon>Cricetinae</taxon>
        <taxon>Phodopus</taxon>
    </lineage>
</organism>
<dbReference type="CDD" id="cd07765">
    <property type="entry name" value="KRAB_A-box"/>
    <property type="match status" value="1"/>
</dbReference>
<dbReference type="Proteomes" id="UP001152836">
    <property type="component" value="Unassembled WGS sequence"/>
</dbReference>
<accession>A0AAU9YPP0</accession>
<dbReference type="InterPro" id="IPR036051">
    <property type="entry name" value="KRAB_dom_sf"/>
</dbReference>
<reference evidence="2" key="1">
    <citation type="submission" date="2022-06" db="EMBL/GenBank/DDBJ databases">
        <authorList>
            <person name="Andreotti S."/>
            <person name="Wyler E."/>
        </authorList>
    </citation>
    <scope>NUCLEOTIDE SEQUENCE</scope>
</reference>
<dbReference type="Pfam" id="PF01352">
    <property type="entry name" value="KRAB"/>
    <property type="match status" value="1"/>
</dbReference>
<evidence type="ECO:0000313" key="3">
    <source>
        <dbReference type="Proteomes" id="UP001152836"/>
    </source>
</evidence>
<comment type="caution">
    <text evidence="2">The sequence shown here is derived from an EMBL/GenBank/DDBJ whole genome shotgun (WGS) entry which is preliminary data.</text>
</comment>
<name>A0AAU9YPP0_PHORO</name>
<feature type="domain" description="KRAB" evidence="1">
    <location>
        <begin position="2"/>
        <end position="73"/>
    </location>
</feature>
<dbReference type="Gene3D" id="6.10.140.140">
    <property type="match status" value="1"/>
</dbReference>
<dbReference type="PANTHER" id="PTHR23232">
    <property type="entry name" value="KRAB DOMAIN C2H2 ZINC FINGER"/>
    <property type="match status" value="1"/>
</dbReference>
<dbReference type="InterPro" id="IPR001909">
    <property type="entry name" value="KRAB"/>
</dbReference>
<dbReference type="AlphaFoldDB" id="A0AAU9YPP0"/>
<evidence type="ECO:0000313" key="2">
    <source>
        <dbReference type="EMBL" id="CAH6776963.1"/>
    </source>
</evidence>
<keyword evidence="3" id="KW-1185">Reference proteome</keyword>
<protein>
    <submittedName>
        <fullName evidence="2">Gm28041 protein</fullName>
    </submittedName>
</protein>
<sequence>MLSFWDVAIEFSPEERECLKPAQWSLYRDVMLENYSHLDFLGLAVPKPHLVTFLEQRQEPSGVKRQAAATKHPGLSHSLSFSCLITKEGFNFNIVQVYVRKTLVN</sequence>
<gene>
    <name evidence="2" type="primary">Gm28041</name>
    <name evidence="2" type="ORF">PHOROB_LOCUS946</name>
</gene>
<dbReference type="SMART" id="SM00349">
    <property type="entry name" value="KRAB"/>
    <property type="match status" value="1"/>
</dbReference>
<dbReference type="PROSITE" id="PS50805">
    <property type="entry name" value="KRAB"/>
    <property type="match status" value="1"/>
</dbReference>
<dbReference type="PANTHER" id="PTHR23232:SF158">
    <property type="entry name" value="KRAB DOMAIN-CONTAINING PROTEIN 5"/>
    <property type="match status" value="1"/>
</dbReference>